<evidence type="ECO:0000256" key="4">
    <source>
        <dbReference type="ARBA" id="ARBA00022833"/>
    </source>
</evidence>
<feature type="compositionally biased region" description="Low complexity" evidence="9">
    <location>
        <begin position="183"/>
        <end position="200"/>
    </location>
</feature>
<feature type="compositionally biased region" description="Polar residues" evidence="9">
    <location>
        <begin position="241"/>
        <end position="259"/>
    </location>
</feature>
<feature type="region of interest" description="Disordered" evidence="9">
    <location>
        <begin position="392"/>
        <end position="421"/>
    </location>
</feature>
<feature type="region of interest" description="Disordered" evidence="9">
    <location>
        <begin position="183"/>
        <end position="226"/>
    </location>
</feature>
<dbReference type="PANTHER" id="PTHR46179:SF13">
    <property type="entry name" value="C2H2-TYPE DOMAIN-CONTAINING PROTEIN"/>
    <property type="match status" value="1"/>
</dbReference>
<keyword evidence="2" id="KW-0479">Metal-binding</keyword>
<evidence type="ECO:0000256" key="3">
    <source>
        <dbReference type="ARBA" id="ARBA00022771"/>
    </source>
</evidence>
<dbReference type="InterPro" id="IPR051061">
    <property type="entry name" value="Zinc_finger_trans_reg"/>
</dbReference>
<name>A0A2V1B1C4_9ASCO</name>
<evidence type="ECO:0000259" key="10">
    <source>
        <dbReference type="PROSITE" id="PS50157"/>
    </source>
</evidence>
<feature type="compositionally biased region" description="Basic and acidic residues" evidence="9">
    <location>
        <begin position="406"/>
        <end position="421"/>
    </location>
</feature>
<keyword evidence="3 8" id="KW-0863">Zinc-finger</keyword>
<keyword evidence="4" id="KW-0862">Zinc</keyword>
<accession>A0A2V1B1C4</accession>
<dbReference type="RefSeq" id="XP_025343971.1">
    <property type="nucleotide sequence ID" value="XM_025486421.1"/>
</dbReference>
<organism evidence="11 12">
    <name type="scientific">Candidozyma haemuli</name>
    <dbReference type="NCBI Taxonomy" id="45357"/>
    <lineage>
        <taxon>Eukaryota</taxon>
        <taxon>Fungi</taxon>
        <taxon>Dikarya</taxon>
        <taxon>Ascomycota</taxon>
        <taxon>Saccharomycotina</taxon>
        <taxon>Pichiomycetes</taxon>
        <taxon>Metschnikowiaceae</taxon>
        <taxon>Candidozyma</taxon>
    </lineage>
</organism>
<proteinExistence type="predicted"/>
<dbReference type="OrthoDB" id="2687452at2759"/>
<dbReference type="InterPro" id="IPR036236">
    <property type="entry name" value="Znf_C2H2_sf"/>
</dbReference>
<feature type="region of interest" description="Disordered" evidence="9">
    <location>
        <begin position="241"/>
        <end position="278"/>
    </location>
</feature>
<feature type="domain" description="C2H2-type" evidence="10">
    <location>
        <begin position="278"/>
        <end position="307"/>
    </location>
</feature>
<dbReference type="Proteomes" id="UP000244309">
    <property type="component" value="Unassembled WGS sequence"/>
</dbReference>
<dbReference type="Gene3D" id="3.30.160.60">
    <property type="entry name" value="Classic Zinc Finger"/>
    <property type="match status" value="1"/>
</dbReference>
<dbReference type="PROSITE" id="PS50157">
    <property type="entry name" value="ZINC_FINGER_C2H2_2"/>
    <property type="match status" value="1"/>
</dbReference>
<dbReference type="GO" id="GO:0008270">
    <property type="term" value="F:zinc ion binding"/>
    <property type="evidence" value="ECO:0007669"/>
    <property type="project" value="UniProtKB-KW"/>
</dbReference>
<evidence type="ECO:0000313" key="12">
    <source>
        <dbReference type="Proteomes" id="UP000244309"/>
    </source>
</evidence>
<evidence type="ECO:0000313" key="11">
    <source>
        <dbReference type="EMBL" id="PVH23031.1"/>
    </source>
</evidence>
<dbReference type="InterPro" id="IPR013087">
    <property type="entry name" value="Znf_C2H2_type"/>
</dbReference>
<evidence type="ECO:0000256" key="7">
    <source>
        <dbReference type="ARBA" id="ARBA00023242"/>
    </source>
</evidence>
<evidence type="ECO:0000256" key="9">
    <source>
        <dbReference type="SAM" id="MobiDB-lite"/>
    </source>
</evidence>
<reference evidence="11 12" key="1">
    <citation type="submission" date="2017-12" db="EMBL/GenBank/DDBJ databases">
        <title>Genome Sequence of a Multidrug-Resistant Candida haemulonii Isolate from a Patient with Chronic Leg Ulcers in Israel.</title>
        <authorList>
            <person name="Chow N.A."/>
            <person name="Gade L."/>
            <person name="Batra D."/>
            <person name="Rowe L.A."/>
            <person name="Ben-Ami R."/>
            <person name="Loparev V.N."/>
            <person name="Litvintseva A.P."/>
        </authorList>
    </citation>
    <scope>NUCLEOTIDE SEQUENCE [LARGE SCALE GENOMIC DNA]</scope>
    <source>
        <strain evidence="11 12">B11899</strain>
    </source>
</reference>
<evidence type="ECO:0000256" key="1">
    <source>
        <dbReference type="ARBA" id="ARBA00004123"/>
    </source>
</evidence>
<dbReference type="STRING" id="45357.A0A2V1B1C4"/>
<evidence type="ECO:0000256" key="6">
    <source>
        <dbReference type="ARBA" id="ARBA00023163"/>
    </source>
</evidence>
<keyword evidence="7" id="KW-0539">Nucleus</keyword>
<evidence type="ECO:0000256" key="2">
    <source>
        <dbReference type="ARBA" id="ARBA00022723"/>
    </source>
</evidence>
<feature type="region of interest" description="Disordered" evidence="9">
    <location>
        <begin position="93"/>
        <end position="131"/>
    </location>
</feature>
<keyword evidence="5" id="KW-0805">Transcription regulation</keyword>
<comment type="subcellular location">
    <subcellularLocation>
        <location evidence="1">Nucleus</location>
    </subcellularLocation>
</comment>
<keyword evidence="12" id="KW-1185">Reference proteome</keyword>
<keyword evidence="6" id="KW-0804">Transcription</keyword>
<gene>
    <name evidence="11" type="ORF">CXQ85_002757</name>
</gene>
<dbReference type="GeneID" id="37008088"/>
<dbReference type="VEuPathDB" id="FungiDB:CXQ85_002757"/>
<evidence type="ECO:0000256" key="8">
    <source>
        <dbReference type="PROSITE-ProRule" id="PRU00042"/>
    </source>
</evidence>
<dbReference type="SUPFAM" id="SSF57667">
    <property type="entry name" value="beta-beta-alpha zinc fingers"/>
    <property type="match status" value="1"/>
</dbReference>
<dbReference type="GO" id="GO:0005634">
    <property type="term" value="C:nucleus"/>
    <property type="evidence" value="ECO:0007669"/>
    <property type="project" value="UniProtKB-SubCell"/>
</dbReference>
<dbReference type="EMBL" id="PKFO01000010">
    <property type="protein sequence ID" value="PVH23031.1"/>
    <property type="molecule type" value="Genomic_DNA"/>
</dbReference>
<dbReference type="PROSITE" id="PS00028">
    <property type="entry name" value="ZINC_FINGER_C2H2_1"/>
    <property type="match status" value="1"/>
</dbReference>
<dbReference type="GO" id="GO:0006357">
    <property type="term" value="P:regulation of transcription by RNA polymerase II"/>
    <property type="evidence" value="ECO:0007669"/>
    <property type="project" value="TreeGrafter"/>
</dbReference>
<evidence type="ECO:0000256" key="5">
    <source>
        <dbReference type="ARBA" id="ARBA00023015"/>
    </source>
</evidence>
<dbReference type="AlphaFoldDB" id="A0A2V1B1C4"/>
<feature type="compositionally biased region" description="Polar residues" evidence="9">
    <location>
        <begin position="396"/>
        <end position="405"/>
    </location>
</feature>
<protein>
    <recommendedName>
        <fullName evidence="10">C2H2-type domain-containing protein</fullName>
    </recommendedName>
</protein>
<dbReference type="PANTHER" id="PTHR46179">
    <property type="entry name" value="ZINC FINGER PROTEIN"/>
    <property type="match status" value="1"/>
</dbReference>
<comment type="caution">
    <text evidence="11">The sequence shown here is derived from an EMBL/GenBank/DDBJ whole genome shotgun (WGS) entry which is preliminary data.</text>
</comment>
<feature type="region of interest" description="Disordered" evidence="9">
    <location>
        <begin position="1"/>
        <end position="43"/>
    </location>
</feature>
<feature type="compositionally biased region" description="Low complexity" evidence="9">
    <location>
        <begin position="93"/>
        <end position="127"/>
    </location>
</feature>
<sequence>MSSPGANDPRRDDSVKSSSYASPLPYSQKAMGLHPPAPQMSSAASYYNSAAPSYYGQSLNNVYSLGNKYSMPNFHSSQDPFAAYPYTSTTSQPISLQQPLQQPLSSQQHLQQPIQQQPTLQQPVPSQHALQQTIPSSLSIPVSLNQQYAQQMPQQIQSYQFQQHQPQPQPTYQQLPAQIAPPLQQPSAAPALSRSSSAVPHPAPVTPANASATNGHHGEPNMAPQSEDSFVYFKDPVFRSKSQSKQKYNTKAITPSKQIKGQRKGRKEADPKDASKPFACSHQNCEWSFARQSDLRRHEKSHSEPMFHCPYWRTDPTCHRNGGAFNRLDVLKRHLRLVHFVKDKDHMYPGADPGWCRSCQKMFQTSKHFVEHCVDCANQISVADWRLDKSAKQEGSDSSLPLSNIDNHKNDAQKNGDQPKA</sequence>
<dbReference type="SMART" id="SM00355">
    <property type="entry name" value="ZnF_C2H2"/>
    <property type="match status" value="2"/>
</dbReference>